<dbReference type="PANTHER" id="PTHR43685">
    <property type="entry name" value="GLYCOSYLTRANSFERASE"/>
    <property type="match status" value="1"/>
</dbReference>
<dbReference type="SUPFAM" id="SSF53448">
    <property type="entry name" value="Nucleotide-diphospho-sugar transferases"/>
    <property type="match status" value="1"/>
</dbReference>
<reference evidence="8" key="1">
    <citation type="journal article" date="2015" name="PeerJ">
        <title>First genomic representation of candidate bacterial phylum KSB3 points to enhanced environmental sensing as a trigger of wastewater bulking.</title>
        <authorList>
            <person name="Sekiguchi Y."/>
            <person name="Ohashi A."/>
            <person name="Parks D.H."/>
            <person name="Yamauchi T."/>
            <person name="Tyson G.W."/>
            <person name="Hugenholtz P."/>
        </authorList>
    </citation>
    <scope>NUCLEOTIDE SEQUENCE [LARGE SCALE GENOMIC DNA]</scope>
</reference>
<evidence type="ECO:0000256" key="1">
    <source>
        <dbReference type="ARBA" id="ARBA00022691"/>
    </source>
</evidence>
<keyword evidence="9" id="KW-1185">Reference proteome</keyword>
<dbReference type="InterPro" id="IPR058240">
    <property type="entry name" value="rSAM_sf"/>
</dbReference>
<feature type="coiled-coil region" evidence="5">
    <location>
        <begin position="379"/>
        <end position="413"/>
    </location>
</feature>
<keyword evidence="3" id="KW-0408">Iron</keyword>
<dbReference type="InterPro" id="IPR001173">
    <property type="entry name" value="Glyco_trans_2-like"/>
</dbReference>
<dbReference type="InterPro" id="IPR050834">
    <property type="entry name" value="Glycosyltransf_2"/>
</dbReference>
<dbReference type="HOGENOM" id="CLU_414857_0_0_0"/>
<dbReference type="PANTHER" id="PTHR43685:SF11">
    <property type="entry name" value="GLYCOSYLTRANSFERASE TAGX-RELATED"/>
    <property type="match status" value="1"/>
</dbReference>
<evidence type="ECO:0000256" key="4">
    <source>
        <dbReference type="ARBA" id="ARBA00023014"/>
    </source>
</evidence>
<dbReference type="Proteomes" id="UP000030700">
    <property type="component" value="Unassembled WGS sequence"/>
</dbReference>
<dbReference type="CDD" id="cd06433">
    <property type="entry name" value="GT_2_WfgS_like"/>
    <property type="match status" value="1"/>
</dbReference>
<evidence type="ECO:0000313" key="8">
    <source>
        <dbReference type="EMBL" id="GAK54284.1"/>
    </source>
</evidence>
<dbReference type="AlphaFoldDB" id="A0A081BSA3"/>
<dbReference type="InterPro" id="IPR029044">
    <property type="entry name" value="Nucleotide-diphossugar_trans"/>
</dbReference>
<evidence type="ECO:0000259" key="7">
    <source>
        <dbReference type="Pfam" id="PF04055"/>
    </source>
</evidence>
<dbReference type="SFLD" id="SFLDS00029">
    <property type="entry name" value="Radical_SAM"/>
    <property type="match status" value="1"/>
</dbReference>
<dbReference type="GO" id="GO:0003824">
    <property type="term" value="F:catalytic activity"/>
    <property type="evidence" value="ECO:0007669"/>
    <property type="project" value="InterPro"/>
</dbReference>
<dbReference type="InterPro" id="IPR007197">
    <property type="entry name" value="rSAM"/>
</dbReference>
<feature type="domain" description="Radical SAM core" evidence="7">
    <location>
        <begin position="34"/>
        <end position="119"/>
    </location>
</feature>
<keyword evidence="5" id="KW-0175">Coiled coil</keyword>
<keyword evidence="2" id="KW-0479">Metal-binding</keyword>
<dbReference type="Pfam" id="PF00535">
    <property type="entry name" value="Glycos_transf_2"/>
    <property type="match status" value="1"/>
</dbReference>
<sequence>MNISAPPDYFAYWNAQDYAETPRRIRALLLWMNTACNRQCPECAASIPGIRVPEQYLLSYVRHAAEYMYGIEHLSLTGGEPTLHPHFRELVPQLKTWFGCRSLTLETNGYHLDKYQDLLSYFDDILLSHYPDNAAITEQFAALNIDGRPAGPTVHVTTARRARRPSPCRRANFVLYAYGRLYPCACIPNGYEGIGIPLTANWREEIVNVPWPCADCCFAEETDEPSLIVPPISLANVFPANDATISPEVRPAWRWPHLHDDIRIYGLDLDSWMGREAQIRINPRQSMNRLLMHFESAAPPECHPLTLTFLNQRGETVTTQRVEQAGVTVVQLELPDFFQRLGDSWMTVRCDPTFSDAGRELGIRMCSLRYLAQQTLPLYEEHLRMIQDYTHELAIQERELAEKEAVIQAQHQDLIAKEAMIQQFIAARQSLFRFCDVYYLRPCLKRLLPISQQARLRQWRRHVQPKLGVLRQYPPRPLHIPASYRATPVASNTALSLVSIVTPSLNHGQFLERTLNSVFEQHYPVVEYLVQDGGSTDDTMQILARYQARLAHLESCQDCGQADAINRGFHHATGAIMAWLNSDDLLLPGTIASVVNFFLEHPEIDVVYGHRIIIDEQDQEIGRWILPPHDDEMLRWADYIPQETLFWRRRIWEKSGGYIGV</sequence>
<evidence type="ECO:0000256" key="2">
    <source>
        <dbReference type="ARBA" id="ARBA00022723"/>
    </source>
</evidence>
<feature type="domain" description="Glycosyltransferase 2-like" evidence="6">
    <location>
        <begin position="499"/>
        <end position="623"/>
    </location>
</feature>
<evidence type="ECO:0000256" key="3">
    <source>
        <dbReference type="ARBA" id="ARBA00023004"/>
    </source>
</evidence>
<dbReference type="Gene3D" id="3.90.550.10">
    <property type="entry name" value="Spore Coat Polysaccharide Biosynthesis Protein SpsA, Chain A"/>
    <property type="match status" value="1"/>
</dbReference>
<proteinExistence type="predicted"/>
<name>A0A081BSA3_9BACT</name>
<dbReference type="CDD" id="cd01335">
    <property type="entry name" value="Radical_SAM"/>
    <property type="match status" value="1"/>
</dbReference>
<dbReference type="EMBL" id="DF820461">
    <property type="protein sequence ID" value="GAK54284.1"/>
    <property type="molecule type" value="Genomic_DNA"/>
</dbReference>
<dbReference type="Gene3D" id="3.20.20.70">
    <property type="entry name" value="Aldolase class I"/>
    <property type="match status" value="1"/>
</dbReference>
<accession>A0A081BSA3</accession>
<evidence type="ECO:0000313" key="9">
    <source>
        <dbReference type="Proteomes" id="UP000030700"/>
    </source>
</evidence>
<protein>
    <submittedName>
        <fullName evidence="8">Glycosyltransferas involved in cell wall bioproteinsis</fullName>
    </submittedName>
</protein>
<dbReference type="STRING" id="1499966.U14_05564"/>
<dbReference type="SUPFAM" id="SSF102114">
    <property type="entry name" value="Radical SAM enzymes"/>
    <property type="match status" value="1"/>
</dbReference>
<dbReference type="Pfam" id="PF04055">
    <property type="entry name" value="Radical_SAM"/>
    <property type="match status" value="1"/>
</dbReference>
<dbReference type="GO" id="GO:0046872">
    <property type="term" value="F:metal ion binding"/>
    <property type="evidence" value="ECO:0007669"/>
    <property type="project" value="UniProtKB-KW"/>
</dbReference>
<evidence type="ECO:0000256" key="5">
    <source>
        <dbReference type="SAM" id="Coils"/>
    </source>
</evidence>
<evidence type="ECO:0000259" key="6">
    <source>
        <dbReference type="Pfam" id="PF00535"/>
    </source>
</evidence>
<dbReference type="InterPro" id="IPR013785">
    <property type="entry name" value="Aldolase_TIM"/>
</dbReference>
<dbReference type="GO" id="GO:0051536">
    <property type="term" value="F:iron-sulfur cluster binding"/>
    <property type="evidence" value="ECO:0007669"/>
    <property type="project" value="UniProtKB-KW"/>
</dbReference>
<organism evidence="8">
    <name type="scientific">Candidatus Moduliflexus flocculans</name>
    <dbReference type="NCBI Taxonomy" id="1499966"/>
    <lineage>
        <taxon>Bacteria</taxon>
        <taxon>Candidatus Moduliflexota</taxon>
        <taxon>Candidatus Moduliflexia</taxon>
        <taxon>Candidatus Moduliflexales</taxon>
        <taxon>Candidatus Moduliflexaceae</taxon>
    </lineage>
</organism>
<keyword evidence="4" id="KW-0411">Iron-sulfur</keyword>
<keyword evidence="1" id="KW-0949">S-adenosyl-L-methionine</keyword>
<gene>
    <name evidence="8" type="ORF">U14_05564</name>
</gene>